<dbReference type="PANTHER" id="PTHR35176:SF4">
    <property type="entry name" value="PYRIDOXAMINE 5'-PHOSPHATE OXIDASE-RELATED FMN-BINDING"/>
    <property type="match status" value="1"/>
</dbReference>
<feature type="compositionally biased region" description="Pro residues" evidence="2">
    <location>
        <begin position="1"/>
        <end position="16"/>
    </location>
</feature>
<keyword evidence="1" id="KW-0560">Oxidoreductase</keyword>
<dbReference type="GO" id="GO:0016627">
    <property type="term" value="F:oxidoreductase activity, acting on the CH-CH group of donors"/>
    <property type="evidence" value="ECO:0007669"/>
    <property type="project" value="TreeGrafter"/>
</dbReference>
<dbReference type="Proteomes" id="UP000523079">
    <property type="component" value="Unassembled WGS sequence"/>
</dbReference>
<evidence type="ECO:0000256" key="1">
    <source>
        <dbReference type="ARBA" id="ARBA00023002"/>
    </source>
</evidence>
<sequence>MDDPPPNTAWSPPPEPVASRPRVPHDYGVPDTDEGLLPWSWAEQRLQATGTFWFHTTRPDGRPHAMPAWGVWLDRRLWFDGSPETRRMRNLAANPAISVHLEDGDRALIVEGVAAEAGPPGAELGGRLAAAFTRLFGTRGYSPEPTGWDEGGLYAVTPRTAFGWESFPASCTRWRFAG</sequence>
<dbReference type="InterPro" id="IPR011576">
    <property type="entry name" value="Pyridox_Oxase_N"/>
</dbReference>
<evidence type="ECO:0000256" key="2">
    <source>
        <dbReference type="SAM" id="MobiDB-lite"/>
    </source>
</evidence>
<dbReference type="SUPFAM" id="SSF50475">
    <property type="entry name" value="FMN-binding split barrel"/>
    <property type="match status" value="1"/>
</dbReference>
<accession>A0A7W3ISC5</accession>
<dbReference type="PANTHER" id="PTHR35176">
    <property type="entry name" value="HEME OXYGENASE HI_0854-RELATED"/>
    <property type="match status" value="1"/>
</dbReference>
<dbReference type="InterPro" id="IPR012349">
    <property type="entry name" value="Split_barrel_FMN-bd"/>
</dbReference>
<reference evidence="4 5" key="1">
    <citation type="submission" date="2020-07" db="EMBL/GenBank/DDBJ databases">
        <title>Sequencing the genomes of 1000 actinobacteria strains.</title>
        <authorList>
            <person name="Klenk H.-P."/>
        </authorList>
    </citation>
    <scope>NUCLEOTIDE SEQUENCE [LARGE SCALE GENOMIC DNA]</scope>
    <source>
        <strain evidence="4 5">DSM 100723</strain>
    </source>
</reference>
<organism evidence="4 5">
    <name type="scientific">Microlunatus kandeliicorticis</name>
    <dbReference type="NCBI Taxonomy" id="1759536"/>
    <lineage>
        <taxon>Bacteria</taxon>
        <taxon>Bacillati</taxon>
        <taxon>Actinomycetota</taxon>
        <taxon>Actinomycetes</taxon>
        <taxon>Propionibacteriales</taxon>
        <taxon>Propionibacteriaceae</taxon>
        <taxon>Microlunatus</taxon>
    </lineage>
</organism>
<proteinExistence type="predicted"/>
<dbReference type="Pfam" id="PF01243">
    <property type="entry name" value="PNPOx_N"/>
    <property type="match status" value="1"/>
</dbReference>
<dbReference type="GO" id="GO:0070967">
    <property type="term" value="F:coenzyme F420 binding"/>
    <property type="evidence" value="ECO:0007669"/>
    <property type="project" value="TreeGrafter"/>
</dbReference>
<protein>
    <submittedName>
        <fullName evidence="4">Nitroimidazol reductase NimA-like FMN-containing flavoprotein (Pyridoxamine 5'-phosphate oxidase superfamily)</fullName>
    </submittedName>
</protein>
<evidence type="ECO:0000313" key="4">
    <source>
        <dbReference type="EMBL" id="MBA8794363.1"/>
    </source>
</evidence>
<evidence type="ECO:0000259" key="3">
    <source>
        <dbReference type="Pfam" id="PF01243"/>
    </source>
</evidence>
<dbReference type="EMBL" id="JACGWT010000003">
    <property type="protein sequence ID" value="MBA8794363.1"/>
    <property type="molecule type" value="Genomic_DNA"/>
</dbReference>
<dbReference type="InterPro" id="IPR052019">
    <property type="entry name" value="F420H2_bilvrd_red/Heme_oxyg"/>
</dbReference>
<dbReference type="Gene3D" id="2.30.110.10">
    <property type="entry name" value="Electron Transport, Fmn-binding Protein, Chain A"/>
    <property type="match status" value="1"/>
</dbReference>
<gene>
    <name evidence="4" type="ORF">FHX74_001982</name>
</gene>
<feature type="domain" description="Pyridoxamine 5'-phosphate oxidase N-terminal" evidence="3">
    <location>
        <begin position="44"/>
        <end position="117"/>
    </location>
</feature>
<evidence type="ECO:0000313" key="5">
    <source>
        <dbReference type="Proteomes" id="UP000523079"/>
    </source>
</evidence>
<comment type="caution">
    <text evidence="4">The sequence shown here is derived from an EMBL/GenBank/DDBJ whole genome shotgun (WGS) entry which is preliminary data.</text>
</comment>
<keyword evidence="5" id="KW-1185">Reference proteome</keyword>
<name>A0A7W3ISC5_9ACTN</name>
<dbReference type="GO" id="GO:0005829">
    <property type="term" value="C:cytosol"/>
    <property type="evidence" value="ECO:0007669"/>
    <property type="project" value="TreeGrafter"/>
</dbReference>
<dbReference type="AlphaFoldDB" id="A0A7W3ISC5"/>
<dbReference type="RefSeq" id="WP_182559954.1">
    <property type="nucleotide sequence ID" value="NZ_JACGWT010000003.1"/>
</dbReference>
<feature type="region of interest" description="Disordered" evidence="2">
    <location>
        <begin position="1"/>
        <end position="29"/>
    </location>
</feature>